<dbReference type="PANTHER" id="PTHR28286:SF1">
    <property type="entry name" value="30 KDA HEAT SHOCK PROTEIN-RELATED"/>
    <property type="match status" value="1"/>
</dbReference>
<dbReference type="SUPFAM" id="SSF81321">
    <property type="entry name" value="Family A G protein-coupled receptor-like"/>
    <property type="match status" value="1"/>
</dbReference>
<dbReference type="SMART" id="SM01021">
    <property type="entry name" value="Bac_rhodopsin"/>
    <property type="match status" value="1"/>
</dbReference>
<evidence type="ECO:0000313" key="7">
    <source>
        <dbReference type="EMBL" id="KAJ4153541.1"/>
    </source>
</evidence>
<accession>A0A9W8QCZ3</accession>
<protein>
    <submittedName>
        <fullName evidence="7">Uncharacterized protein</fullName>
    </submittedName>
</protein>
<dbReference type="RefSeq" id="XP_056054199.1">
    <property type="nucleotide sequence ID" value="XM_056197118.1"/>
</dbReference>
<evidence type="ECO:0000256" key="5">
    <source>
        <dbReference type="ARBA" id="ARBA00023136"/>
    </source>
</evidence>
<evidence type="ECO:0000256" key="6">
    <source>
        <dbReference type="SAM" id="Phobius"/>
    </source>
</evidence>
<evidence type="ECO:0000256" key="3">
    <source>
        <dbReference type="ARBA" id="ARBA00022692"/>
    </source>
</evidence>
<dbReference type="EMBL" id="JAJHUN010000008">
    <property type="protein sequence ID" value="KAJ4153541.1"/>
    <property type="molecule type" value="Genomic_DNA"/>
</dbReference>
<sequence>MGTIPHAASDWLWAVMAIHLPVFAVSFPVLSLVLGLLSGVSWTTNLTNMFLAVFWIVSYLAAAYTATSYRWGFFAFGTFAWLVLAASTLNESREAAQSAQLHDLGRVVNATWLLYPLPYGLSGDGGRVIGTTSMFVFVGVLDLVQVPLVSLLFAVLSRRWDYTKLHLDFSEHRFAHC</sequence>
<keyword evidence="3 6" id="KW-0812">Transmembrane</keyword>
<proteinExistence type="inferred from homology"/>
<evidence type="ECO:0000256" key="1">
    <source>
        <dbReference type="ARBA" id="ARBA00004141"/>
    </source>
</evidence>
<dbReference type="GeneID" id="80897184"/>
<dbReference type="PANTHER" id="PTHR28286">
    <property type="match status" value="1"/>
</dbReference>
<dbReference type="KEGG" id="amus:LMH87_010025"/>
<comment type="similarity">
    <text evidence="2">Belongs to the archaeal/bacterial/fungal opsin family.</text>
</comment>
<organism evidence="7 8">
    <name type="scientific">Akanthomyces muscarius</name>
    <name type="common">Entomopathogenic fungus</name>
    <name type="synonym">Lecanicillium muscarium</name>
    <dbReference type="NCBI Taxonomy" id="2231603"/>
    <lineage>
        <taxon>Eukaryota</taxon>
        <taxon>Fungi</taxon>
        <taxon>Dikarya</taxon>
        <taxon>Ascomycota</taxon>
        <taxon>Pezizomycotina</taxon>
        <taxon>Sordariomycetes</taxon>
        <taxon>Hypocreomycetidae</taxon>
        <taxon>Hypocreales</taxon>
        <taxon>Cordycipitaceae</taxon>
        <taxon>Akanthomyces</taxon>
    </lineage>
</organism>
<dbReference type="Gene3D" id="1.20.1070.10">
    <property type="entry name" value="Rhodopsin 7-helix transmembrane proteins"/>
    <property type="match status" value="1"/>
</dbReference>
<evidence type="ECO:0000313" key="8">
    <source>
        <dbReference type="Proteomes" id="UP001144673"/>
    </source>
</evidence>
<evidence type="ECO:0000256" key="4">
    <source>
        <dbReference type="ARBA" id="ARBA00022989"/>
    </source>
</evidence>
<keyword evidence="5 6" id="KW-0472">Membrane</keyword>
<comment type="subcellular location">
    <subcellularLocation>
        <location evidence="1">Membrane</location>
        <topology evidence="1">Multi-pass membrane protein</topology>
    </subcellularLocation>
</comment>
<keyword evidence="4 6" id="KW-1133">Transmembrane helix</keyword>
<keyword evidence="8" id="KW-1185">Reference proteome</keyword>
<feature type="transmembrane region" description="Helical" evidence="6">
    <location>
        <begin position="49"/>
        <end position="67"/>
    </location>
</feature>
<feature type="transmembrane region" description="Helical" evidence="6">
    <location>
        <begin position="12"/>
        <end position="37"/>
    </location>
</feature>
<name>A0A9W8QCZ3_AKAMU</name>
<dbReference type="GO" id="GO:0005783">
    <property type="term" value="C:endoplasmic reticulum"/>
    <property type="evidence" value="ECO:0007669"/>
    <property type="project" value="TreeGrafter"/>
</dbReference>
<reference evidence="7" key="1">
    <citation type="journal article" date="2023" name="Access Microbiol">
        <title>De-novo genome assembly for Akanthomyces muscarius, a biocontrol agent of insect agricultural pests.</title>
        <authorList>
            <person name="Erdos Z."/>
            <person name="Studholme D.J."/>
            <person name="Raymond B."/>
            <person name="Sharma M."/>
        </authorList>
    </citation>
    <scope>NUCLEOTIDE SEQUENCE</scope>
    <source>
        <strain evidence="7">Ve6</strain>
    </source>
</reference>
<dbReference type="AlphaFoldDB" id="A0A9W8QCZ3"/>
<evidence type="ECO:0000256" key="2">
    <source>
        <dbReference type="ARBA" id="ARBA00008130"/>
    </source>
</evidence>
<dbReference type="GO" id="GO:0005886">
    <property type="term" value="C:plasma membrane"/>
    <property type="evidence" value="ECO:0007669"/>
    <property type="project" value="TreeGrafter"/>
</dbReference>
<gene>
    <name evidence="7" type="ORF">LMH87_010025</name>
</gene>
<dbReference type="Proteomes" id="UP001144673">
    <property type="component" value="Chromosome 5"/>
</dbReference>
<comment type="caution">
    <text evidence="7">The sequence shown here is derived from an EMBL/GenBank/DDBJ whole genome shotgun (WGS) entry which is preliminary data.</text>
</comment>
<feature type="transmembrane region" description="Helical" evidence="6">
    <location>
        <begin position="134"/>
        <end position="156"/>
    </location>
</feature>
<dbReference type="InterPro" id="IPR001425">
    <property type="entry name" value="Arc/bac/fun_rhodopsins"/>
</dbReference>